<sequence>MALRDYMYAKHIDRDIVNKINTTGEQPRTPIEHKPKTFRVVHRSKSPKGRKSIQQQQLQEITSKKTTILSSVHPLADSNTHEEPHCTPSTCRNCPSCDHKKSHVTRKDEELESNLATIPIIYQEEVAGTTSIQNHFKEMKLDEIDFTHIY</sequence>
<dbReference type="RefSeq" id="XP_043051500.1">
    <property type="nucleotide sequence ID" value="XM_043193112.1"/>
</dbReference>
<name>A0A9P7VD80_9ASCO</name>
<protein>
    <submittedName>
        <fullName evidence="1">Uncharacterized protein</fullName>
    </submittedName>
</protein>
<comment type="caution">
    <text evidence="1">The sequence shown here is derived from an EMBL/GenBank/DDBJ whole genome shotgun (WGS) entry which is preliminary data.</text>
</comment>
<organism evidence="1 2">
    <name type="scientific">Scheffersomyces spartinae</name>
    <dbReference type="NCBI Taxonomy" id="45513"/>
    <lineage>
        <taxon>Eukaryota</taxon>
        <taxon>Fungi</taxon>
        <taxon>Dikarya</taxon>
        <taxon>Ascomycota</taxon>
        <taxon>Saccharomycotina</taxon>
        <taxon>Pichiomycetes</taxon>
        <taxon>Debaryomycetaceae</taxon>
        <taxon>Scheffersomyces</taxon>
    </lineage>
</organism>
<dbReference type="AlphaFoldDB" id="A0A9P7VD80"/>
<dbReference type="EMBL" id="JAHMUF010000002">
    <property type="protein sequence ID" value="KAG7195955.1"/>
    <property type="molecule type" value="Genomic_DNA"/>
</dbReference>
<dbReference type="Proteomes" id="UP000790833">
    <property type="component" value="Unassembled WGS sequence"/>
</dbReference>
<keyword evidence="2" id="KW-1185">Reference proteome</keyword>
<gene>
    <name evidence="1" type="ORF">KQ657_002341</name>
</gene>
<accession>A0A9P7VD80</accession>
<proteinExistence type="predicted"/>
<evidence type="ECO:0000313" key="1">
    <source>
        <dbReference type="EMBL" id="KAG7195955.1"/>
    </source>
</evidence>
<dbReference type="GeneID" id="66115715"/>
<reference evidence="1" key="1">
    <citation type="submission" date="2021-03" db="EMBL/GenBank/DDBJ databases">
        <authorList>
            <person name="Palmer J.M."/>
        </authorList>
    </citation>
    <scope>NUCLEOTIDE SEQUENCE</scope>
    <source>
        <strain evidence="1">ARV_011</strain>
    </source>
</reference>
<evidence type="ECO:0000313" key="2">
    <source>
        <dbReference type="Proteomes" id="UP000790833"/>
    </source>
</evidence>